<reference evidence="1 2" key="1">
    <citation type="submission" date="2012-09" db="EMBL/GenBank/DDBJ databases">
        <title>The Genome Sequence of Sphingobium yanoikuyae ATCC 51230.</title>
        <authorList>
            <consortium name="The Broad Institute Genome Sequencing Platform"/>
            <person name="Earl A."/>
            <person name="Ward D."/>
            <person name="Feldgarden M."/>
            <person name="Gevers D."/>
            <person name="Huys G."/>
            <person name="Walker B."/>
            <person name="Young S.K."/>
            <person name="Zeng Q."/>
            <person name="Gargeya S."/>
            <person name="Fitzgerald M."/>
            <person name="Haas B."/>
            <person name="Abouelleil A."/>
            <person name="Alvarado L."/>
            <person name="Arachchi H.M."/>
            <person name="Berlin A.M."/>
            <person name="Chapman S.B."/>
            <person name="Goldberg J."/>
            <person name="Griggs A."/>
            <person name="Gujja S."/>
            <person name="Hansen M."/>
            <person name="Howarth C."/>
            <person name="Imamovic A."/>
            <person name="Larimer J."/>
            <person name="McCowen C."/>
            <person name="Montmayeur A."/>
            <person name="Murphy C."/>
            <person name="Neiman D."/>
            <person name="Pearson M."/>
            <person name="Priest M."/>
            <person name="Roberts A."/>
            <person name="Saif S."/>
            <person name="Shea T."/>
            <person name="Sisk P."/>
            <person name="Sykes S."/>
            <person name="Wortman J."/>
            <person name="Nusbaum C."/>
            <person name="Birren B."/>
        </authorList>
    </citation>
    <scope>NUCLEOTIDE SEQUENCE [LARGE SCALE GENOMIC DNA]</scope>
    <source>
        <strain evidence="1 2">ATCC 51230</strain>
    </source>
</reference>
<dbReference type="EMBL" id="AGZU01000015">
    <property type="protein sequence ID" value="EKU73340.1"/>
    <property type="molecule type" value="Genomic_DNA"/>
</dbReference>
<protein>
    <submittedName>
        <fullName evidence="1">Uncharacterized protein</fullName>
    </submittedName>
</protein>
<evidence type="ECO:0000313" key="2">
    <source>
        <dbReference type="Proteomes" id="UP000009887"/>
    </source>
</evidence>
<sequence length="198" mass="22028">MTEPLKASKKYHRVAHHRECSPMKIDSLLVSVPERPVLGHARGSISFLPSNLSIWRLEHESRISNQGAHLQLILPAAILLDCFGRRMSAFNFEGPYLGELTERHGLADYEYGGFMQHAVTGIQLRSNVDIDEGIFQLVLAGALSPMQQSIDNWGIPKPLTEFAVEVAFPIAEAGLVFHGKDSEMQSAVQKRLDRLVTV</sequence>
<accession>K9D740</accession>
<name>K9D740_SPHYA</name>
<dbReference type="HOGENOM" id="CLU_1502529_0_0_5"/>
<keyword evidence="2" id="KW-1185">Reference proteome</keyword>
<organism evidence="1 2">
    <name type="scientific">Sphingobium yanoikuyae ATCC 51230</name>
    <dbReference type="NCBI Taxonomy" id="883163"/>
    <lineage>
        <taxon>Bacteria</taxon>
        <taxon>Pseudomonadati</taxon>
        <taxon>Pseudomonadota</taxon>
        <taxon>Alphaproteobacteria</taxon>
        <taxon>Sphingomonadales</taxon>
        <taxon>Sphingomonadaceae</taxon>
        <taxon>Sphingobium</taxon>
    </lineage>
</organism>
<comment type="caution">
    <text evidence="1">The sequence shown here is derived from an EMBL/GenBank/DDBJ whole genome shotgun (WGS) entry which is preliminary data.</text>
</comment>
<evidence type="ECO:0000313" key="1">
    <source>
        <dbReference type="EMBL" id="EKU73340.1"/>
    </source>
</evidence>
<gene>
    <name evidence="1" type="ORF">HMPREF9718_03809</name>
</gene>
<dbReference type="AlphaFoldDB" id="K9D740"/>
<proteinExistence type="predicted"/>
<dbReference type="Proteomes" id="UP000009887">
    <property type="component" value="Unassembled WGS sequence"/>
</dbReference>